<evidence type="ECO:0000256" key="6">
    <source>
        <dbReference type="ARBA" id="ARBA00022695"/>
    </source>
</evidence>
<dbReference type="Proteomes" id="UP001198163">
    <property type="component" value="Unassembled WGS sequence"/>
</dbReference>
<comment type="caution">
    <text evidence="12">The sequence shown here is derived from an EMBL/GenBank/DDBJ whole genome shotgun (WGS) entry which is preliminary data.</text>
</comment>
<evidence type="ECO:0000256" key="2">
    <source>
        <dbReference type="ARBA" id="ARBA00012393"/>
    </source>
</evidence>
<evidence type="ECO:0000256" key="7">
    <source>
        <dbReference type="ARBA" id="ARBA00022741"/>
    </source>
</evidence>
<keyword evidence="6" id="KW-0548">Nucleotidyltransferase</keyword>
<dbReference type="Gene3D" id="3.40.50.620">
    <property type="entry name" value="HUPs"/>
    <property type="match status" value="1"/>
</dbReference>
<dbReference type="EC" id="2.7.7.2" evidence="2"/>
<keyword evidence="3" id="KW-0285">Flavoprotein</keyword>
<dbReference type="GO" id="GO:0009231">
    <property type="term" value="P:riboflavin biosynthetic process"/>
    <property type="evidence" value="ECO:0007669"/>
    <property type="project" value="InterPro"/>
</dbReference>
<dbReference type="Pfam" id="PF06574">
    <property type="entry name" value="FAD_syn"/>
    <property type="match status" value="1"/>
</dbReference>
<dbReference type="InterPro" id="IPR014729">
    <property type="entry name" value="Rossmann-like_a/b/a_fold"/>
</dbReference>
<evidence type="ECO:0000256" key="1">
    <source>
        <dbReference type="ARBA" id="ARBA00004726"/>
    </source>
</evidence>
<evidence type="ECO:0000256" key="3">
    <source>
        <dbReference type="ARBA" id="ARBA00022630"/>
    </source>
</evidence>
<dbReference type="SUPFAM" id="SSF52374">
    <property type="entry name" value="Nucleotidylyl transferase"/>
    <property type="match status" value="1"/>
</dbReference>
<keyword evidence="7" id="KW-0547">Nucleotide-binding</keyword>
<dbReference type="RefSeq" id="WP_230755296.1">
    <property type="nucleotide sequence ID" value="NZ_JAINWA010000003.1"/>
</dbReference>
<evidence type="ECO:0000256" key="4">
    <source>
        <dbReference type="ARBA" id="ARBA00022643"/>
    </source>
</evidence>
<protein>
    <recommendedName>
        <fullName evidence="2">FAD synthase</fullName>
        <ecNumber evidence="2">2.7.7.2</ecNumber>
    </recommendedName>
</protein>
<proteinExistence type="predicted"/>
<keyword evidence="13" id="KW-1185">Reference proteome</keyword>
<keyword evidence="5" id="KW-0808">Transferase</keyword>
<gene>
    <name evidence="12" type="ORF">K7J14_08635</name>
</gene>
<dbReference type="AlphaFoldDB" id="A0AAE3EJ66"/>
<evidence type="ECO:0000256" key="10">
    <source>
        <dbReference type="ARBA" id="ARBA00049494"/>
    </source>
</evidence>
<dbReference type="CDD" id="cd02064">
    <property type="entry name" value="FAD_synthetase_N"/>
    <property type="match status" value="1"/>
</dbReference>
<sequence length="279" mass="30707">MKIVRWDHLHSHESISLFDHFWSKKKGSALTIGGFDGPHRGHEELFHSVLDASSKMSLASGVVTFSSSPGRLKHPSTYPGDVSTLNLRLQRLESLGFDFVILIDFSPEFGKMTGGDFLDILVNTVRMKYLAVGPDFRCGHRLDTGVSEIEALSHINGFRFDSIKRIELNGMRISSSAIRTAVLDADFTLAKTLLGHPFLLDLNEVIWASGESGPVASRAAITQILPRWGVYTVMIHTRSGAFVPADLKIEGDTLCLIPKDRAADSPISGVMTAEFQVLR</sequence>
<dbReference type="GO" id="GO:0005524">
    <property type="term" value="F:ATP binding"/>
    <property type="evidence" value="ECO:0007669"/>
    <property type="project" value="UniProtKB-KW"/>
</dbReference>
<dbReference type="EMBL" id="JAINWA010000003">
    <property type="protein sequence ID" value="MCD1654768.1"/>
    <property type="molecule type" value="Genomic_DNA"/>
</dbReference>
<dbReference type="InterPro" id="IPR015864">
    <property type="entry name" value="FAD_synthase"/>
</dbReference>
<evidence type="ECO:0000313" key="12">
    <source>
        <dbReference type="EMBL" id="MCD1654768.1"/>
    </source>
</evidence>
<comment type="pathway">
    <text evidence="1">Cofactor biosynthesis; FAD biosynthesis; FAD from FMN: step 1/1.</text>
</comment>
<evidence type="ECO:0000256" key="9">
    <source>
        <dbReference type="ARBA" id="ARBA00022840"/>
    </source>
</evidence>
<keyword evidence="4" id="KW-0288">FMN</keyword>
<reference evidence="12" key="1">
    <citation type="submission" date="2021-08" db="EMBL/GenBank/DDBJ databases">
        <title>Comparative analyses of Brucepasteria parasyntrophica and Teretinema zuelzerae.</title>
        <authorList>
            <person name="Song Y."/>
            <person name="Brune A."/>
        </authorList>
    </citation>
    <scope>NUCLEOTIDE SEQUENCE</scope>
    <source>
        <strain evidence="12">DSM 1903</strain>
    </source>
</reference>
<evidence type="ECO:0000313" key="13">
    <source>
        <dbReference type="Proteomes" id="UP001198163"/>
    </source>
</evidence>
<name>A0AAE3EJ66_9SPIR</name>
<evidence type="ECO:0000256" key="5">
    <source>
        <dbReference type="ARBA" id="ARBA00022679"/>
    </source>
</evidence>
<evidence type="ECO:0000259" key="11">
    <source>
        <dbReference type="Pfam" id="PF06574"/>
    </source>
</evidence>
<organism evidence="12 13">
    <name type="scientific">Teretinema zuelzerae</name>
    <dbReference type="NCBI Taxonomy" id="156"/>
    <lineage>
        <taxon>Bacteria</taxon>
        <taxon>Pseudomonadati</taxon>
        <taxon>Spirochaetota</taxon>
        <taxon>Spirochaetia</taxon>
        <taxon>Spirochaetales</taxon>
        <taxon>Treponemataceae</taxon>
        <taxon>Teretinema</taxon>
    </lineage>
</organism>
<accession>A0AAE3EJ66</accession>
<dbReference type="GO" id="GO:0003919">
    <property type="term" value="F:FMN adenylyltransferase activity"/>
    <property type="evidence" value="ECO:0007669"/>
    <property type="project" value="UniProtKB-EC"/>
</dbReference>
<evidence type="ECO:0000256" key="8">
    <source>
        <dbReference type="ARBA" id="ARBA00022827"/>
    </source>
</evidence>
<feature type="domain" description="FAD synthetase" evidence="11">
    <location>
        <begin position="24"/>
        <end position="176"/>
    </location>
</feature>
<keyword evidence="8" id="KW-0274">FAD</keyword>
<comment type="catalytic activity">
    <reaction evidence="10">
        <text>FMN + ATP + H(+) = FAD + diphosphate</text>
        <dbReference type="Rhea" id="RHEA:17237"/>
        <dbReference type="ChEBI" id="CHEBI:15378"/>
        <dbReference type="ChEBI" id="CHEBI:30616"/>
        <dbReference type="ChEBI" id="CHEBI:33019"/>
        <dbReference type="ChEBI" id="CHEBI:57692"/>
        <dbReference type="ChEBI" id="CHEBI:58210"/>
        <dbReference type="EC" id="2.7.7.2"/>
    </reaction>
</comment>
<keyword evidence="9" id="KW-0067">ATP-binding</keyword>